<evidence type="ECO:0000313" key="1">
    <source>
        <dbReference type="EMBL" id="CAB4641654.1"/>
    </source>
</evidence>
<organism evidence="1">
    <name type="scientific">freshwater metagenome</name>
    <dbReference type="NCBI Taxonomy" id="449393"/>
    <lineage>
        <taxon>unclassified sequences</taxon>
        <taxon>metagenomes</taxon>
        <taxon>ecological metagenomes</taxon>
    </lineage>
</organism>
<dbReference type="AlphaFoldDB" id="A0A6J6JZJ4"/>
<proteinExistence type="predicted"/>
<gene>
    <name evidence="1" type="ORF">UFOPK2155_00598</name>
</gene>
<accession>A0A6J6JZJ4</accession>
<dbReference type="EMBL" id="CAEZVX010000073">
    <property type="protein sequence ID" value="CAB4641654.1"/>
    <property type="molecule type" value="Genomic_DNA"/>
</dbReference>
<reference evidence="1" key="1">
    <citation type="submission" date="2020-05" db="EMBL/GenBank/DDBJ databases">
        <authorList>
            <person name="Chiriac C."/>
            <person name="Salcher M."/>
            <person name="Ghai R."/>
            <person name="Kavagutti S V."/>
        </authorList>
    </citation>
    <scope>NUCLEOTIDE SEQUENCE</scope>
</reference>
<name>A0A6J6JZJ4_9ZZZZ</name>
<sequence length="71" mass="7695">MAPRKIWDEPSTDVIAELNPPAVIDSAVTSDSLPSPRVRMISLTIEDTSEVSDIFPPSHKLTVSSLPIVHS</sequence>
<protein>
    <submittedName>
        <fullName evidence="1">Unannotated protein</fullName>
    </submittedName>
</protein>